<dbReference type="OrthoDB" id="3264102at2759"/>
<feature type="compositionally biased region" description="Basic and acidic residues" evidence="1">
    <location>
        <begin position="47"/>
        <end position="59"/>
    </location>
</feature>
<dbReference type="RefSeq" id="XP_009540312.1">
    <property type="nucleotide sequence ID" value="XM_009542017.1"/>
</dbReference>
<feature type="compositionally biased region" description="Low complexity" evidence="1">
    <location>
        <begin position="78"/>
        <end position="87"/>
    </location>
</feature>
<feature type="region of interest" description="Disordered" evidence="1">
    <location>
        <begin position="1"/>
        <end position="89"/>
    </location>
</feature>
<dbReference type="InParanoid" id="W4KND4"/>
<dbReference type="AlphaFoldDB" id="W4KND4"/>
<dbReference type="GeneID" id="20672531"/>
<protein>
    <submittedName>
        <fullName evidence="2">Uncharacterized protein</fullName>
    </submittedName>
</protein>
<gene>
    <name evidence="2" type="ORF">HETIRDRAFT_40661</name>
</gene>
<feature type="compositionally biased region" description="Polar residues" evidence="1">
    <location>
        <begin position="1"/>
        <end position="39"/>
    </location>
</feature>
<dbReference type="HOGENOM" id="CLU_1652359_0_0_1"/>
<reference evidence="2 3" key="1">
    <citation type="journal article" date="2012" name="New Phytol.">
        <title>Insight into trade-off between wood decay and parasitism from the genome of a fungal forest pathogen.</title>
        <authorList>
            <person name="Olson A."/>
            <person name="Aerts A."/>
            <person name="Asiegbu F."/>
            <person name="Belbahri L."/>
            <person name="Bouzid O."/>
            <person name="Broberg A."/>
            <person name="Canback B."/>
            <person name="Coutinho P.M."/>
            <person name="Cullen D."/>
            <person name="Dalman K."/>
            <person name="Deflorio G."/>
            <person name="van Diepen L.T."/>
            <person name="Dunand C."/>
            <person name="Duplessis S."/>
            <person name="Durling M."/>
            <person name="Gonthier P."/>
            <person name="Grimwood J."/>
            <person name="Fossdal C.G."/>
            <person name="Hansson D."/>
            <person name="Henrissat B."/>
            <person name="Hietala A."/>
            <person name="Himmelstrand K."/>
            <person name="Hoffmeister D."/>
            <person name="Hogberg N."/>
            <person name="James T.Y."/>
            <person name="Karlsson M."/>
            <person name="Kohler A."/>
            <person name="Kues U."/>
            <person name="Lee Y.H."/>
            <person name="Lin Y.C."/>
            <person name="Lind M."/>
            <person name="Lindquist E."/>
            <person name="Lombard V."/>
            <person name="Lucas S."/>
            <person name="Lunden K."/>
            <person name="Morin E."/>
            <person name="Murat C."/>
            <person name="Park J."/>
            <person name="Raffaello T."/>
            <person name="Rouze P."/>
            <person name="Salamov A."/>
            <person name="Schmutz J."/>
            <person name="Solheim H."/>
            <person name="Stahlberg J."/>
            <person name="Velez H."/>
            <person name="de Vries R.P."/>
            <person name="Wiebenga A."/>
            <person name="Woodward S."/>
            <person name="Yakovlev I."/>
            <person name="Garbelotto M."/>
            <person name="Martin F."/>
            <person name="Grigoriev I.V."/>
            <person name="Stenlid J."/>
        </authorList>
    </citation>
    <scope>NUCLEOTIDE SEQUENCE [LARGE SCALE GENOMIC DNA]</scope>
    <source>
        <strain evidence="2 3">TC 32-1</strain>
    </source>
</reference>
<dbReference type="eggNOG" id="ENOG502RE4H">
    <property type="taxonomic scope" value="Eukaryota"/>
</dbReference>
<proteinExistence type="predicted"/>
<dbReference type="KEGG" id="hir:HETIRDRAFT_40661"/>
<evidence type="ECO:0000313" key="3">
    <source>
        <dbReference type="Proteomes" id="UP000030671"/>
    </source>
</evidence>
<dbReference type="Proteomes" id="UP000030671">
    <property type="component" value="Unassembled WGS sequence"/>
</dbReference>
<name>W4KND4_HETIT</name>
<dbReference type="EMBL" id="KI925454">
    <property type="protein sequence ID" value="ETW87229.1"/>
    <property type="molecule type" value="Genomic_DNA"/>
</dbReference>
<accession>W4KND4</accession>
<organism evidence="2 3">
    <name type="scientific">Heterobasidion irregulare (strain TC 32-1)</name>
    <dbReference type="NCBI Taxonomy" id="747525"/>
    <lineage>
        <taxon>Eukaryota</taxon>
        <taxon>Fungi</taxon>
        <taxon>Dikarya</taxon>
        <taxon>Basidiomycota</taxon>
        <taxon>Agaricomycotina</taxon>
        <taxon>Agaricomycetes</taxon>
        <taxon>Russulales</taxon>
        <taxon>Bondarzewiaceae</taxon>
        <taxon>Heterobasidion</taxon>
        <taxon>Heterobasidion annosum species complex</taxon>
    </lineage>
</organism>
<keyword evidence="3" id="KW-1185">Reference proteome</keyword>
<sequence length="160" mass="17163">MGSICSKQSAYSEGHTVLNSSHSAQLSQSGVPSIQSSDPRTAAANAAEKRLKAAQERGTHQSNPNRGRLAAQVELSKAAAANRAPEAQEGDRLVVRAFSQRLGALEISDKPDNSGIDPMYLFPTCPVFCNDPMVLVTFFSKDFGSPWADLSCILSDNEKH</sequence>
<evidence type="ECO:0000256" key="1">
    <source>
        <dbReference type="SAM" id="MobiDB-lite"/>
    </source>
</evidence>
<evidence type="ECO:0000313" key="2">
    <source>
        <dbReference type="EMBL" id="ETW87229.1"/>
    </source>
</evidence>